<evidence type="ECO:0000313" key="2">
    <source>
        <dbReference type="EMBL" id="EXF78417.1"/>
    </source>
</evidence>
<evidence type="ECO:0000313" key="3">
    <source>
        <dbReference type="Proteomes" id="UP000020467"/>
    </source>
</evidence>
<sequence>MDDKPPSDKKWRILDRMGQKDARAPQNNDSMRKPQQTSGTPAETYTKEMNMATDTENKEQAEIYERFCTNVAHESRPSNQRKTRPKWIEKDQYPGADFNICDFACFQSEWYAAAKRHKHLK</sequence>
<dbReference type="Proteomes" id="UP000020467">
    <property type="component" value="Unassembled WGS sequence"/>
</dbReference>
<proteinExistence type="predicted"/>
<feature type="compositionally biased region" description="Polar residues" evidence="1">
    <location>
        <begin position="25"/>
        <end position="43"/>
    </location>
</feature>
<name>A0A010QEY7_9PEZI</name>
<reference evidence="2 3" key="1">
    <citation type="submission" date="2014-02" db="EMBL/GenBank/DDBJ databases">
        <title>The genome sequence of Colletotrichum fioriniae PJ7.</title>
        <authorList>
            <person name="Baroncelli R."/>
            <person name="Thon M.R."/>
        </authorList>
    </citation>
    <scope>NUCLEOTIDE SEQUENCE [LARGE SCALE GENOMIC DNA]</scope>
    <source>
        <strain evidence="2 3">PJ7</strain>
    </source>
</reference>
<evidence type="ECO:0000256" key="1">
    <source>
        <dbReference type="SAM" id="MobiDB-lite"/>
    </source>
</evidence>
<accession>A0A010QEY7</accession>
<feature type="region of interest" description="Disordered" evidence="1">
    <location>
        <begin position="1"/>
        <end position="50"/>
    </location>
</feature>
<gene>
    <name evidence="2" type="ORF">CFIO01_11715</name>
</gene>
<comment type="caution">
    <text evidence="2">The sequence shown here is derived from an EMBL/GenBank/DDBJ whole genome shotgun (WGS) entry which is preliminary data.</text>
</comment>
<dbReference type="KEGG" id="cfj:CFIO01_11715"/>
<dbReference type="AlphaFoldDB" id="A0A010QEY7"/>
<protein>
    <submittedName>
        <fullName evidence="2">Uncharacterized protein</fullName>
    </submittedName>
</protein>
<keyword evidence="3" id="KW-1185">Reference proteome</keyword>
<feature type="compositionally biased region" description="Basic and acidic residues" evidence="1">
    <location>
        <begin position="1"/>
        <end position="23"/>
    </location>
</feature>
<dbReference type="EMBL" id="JARH01000650">
    <property type="protein sequence ID" value="EXF78417.1"/>
    <property type="molecule type" value="Genomic_DNA"/>
</dbReference>
<dbReference type="HOGENOM" id="CLU_2037876_0_0_1"/>
<organism evidence="2 3">
    <name type="scientific">Colletotrichum fioriniae PJ7</name>
    <dbReference type="NCBI Taxonomy" id="1445577"/>
    <lineage>
        <taxon>Eukaryota</taxon>
        <taxon>Fungi</taxon>
        <taxon>Dikarya</taxon>
        <taxon>Ascomycota</taxon>
        <taxon>Pezizomycotina</taxon>
        <taxon>Sordariomycetes</taxon>
        <taxon>Hypocreomycetidae</taxon>
        <taxon>Glomerellales</taxon>
        <taxon>Glomerellaceae</taxon>
        <taxon>Colletotrichum</taxon>
        <taxon>Colletotrichum acutatum species complex</taxon>
    </lineage>
</organism>